<feature type="compositionally biased region" description="Acidic residues" evidence="2">
    <location>
        <begin position="133"/>
        <end position="142"/>
    </location>
</feature>
<feature type="compositionally biased region" description="Low complexity" evidence="2">
    <location>
        <begin position="339"/>
        <end position="351"/>
    </location>
</feature>
<reference evidence="3 4" key="1">
    <citation type="submission" date="2019-02" db="EMBL/GenBank/DDBJ databases">
        <title>Genome sequencing of the rare red list fungi Antrodiella citrinella (Flaviporus citrinellus).</title>
        <authorList>
            <person name="Buettner E."/>
            <person name="Kellner H."/>
        </authorList>
    </citation>
    <scope>NUCLEOTIDE SEQUENCE [LARGE SCALE GENOMIC DNA]</scope>
    <source>
        <strain evidence="3 4">DSM 108506</strain>
    </source>
</reference>
<feature type="compositionally biased region" description="Basic and acidic residues" evidence="2">
    <location>
        <begin position="303"/>
        <end position="334"/>
    </location>
</feature>
<dbReference type="Proteomes" id="UP000308730">
    <property type="component" value="Unassembled WGS sequence"/>
</dbReference>
<evidence type="ECO:0000313" key="3">
    <source>
        <dbReference type="EMBL" id="THH31450.1"/>
    </source>
</evidence>
<keyword evidence="4" id="KW-1185">Reference proteome</keyword>
<dbReference type="GO" id="GO:0005634">
    <property type="term" value="C:nucleus"/>
    <property type="evidence" value="ECO:0007669"/>
    <property type="project" value="TreeGrafter"/>
</dbReference>
<feature type="region of interest" description="Disordered" evidence="2">
    <location>
        <begin position="250"/>
        <end position="357"/>
    </location>
</feature>
<dbReference type="AlphaFoldDB" id="A0A4S4N6J5"/>
<dbReference type="InterPro" id="IPR025066">
    <property type="entry name" value="CCDC174-like"/>
</dbReference>
<feature type="compositionally biased region" description="Basic and acidic residues" evidence="2">
    <location>
        <begin position="163"/>
        <end position="177"/>
    </location>
</feature>
<sequence>MASASSSKSRSTSKAKAVSTSSFFDLRAEISKHEEEFAKSKAAGKGRAVIGGVQRPGKKPTIWAKPNKGVQGRASRDIELEAISKPTLDTARAILERKVAVYDKLAKGKSGGLSDKQFESLLVDFDSKPAGEWESDSDDVDESLTVPKASANDDDPEIEYEDEFGRQRTARRSDIPRHLLPPDSDNEPPEEDIDLYVVYNPVDHFPIYEPSAERVSAIRAEYSEENNPLNVHYDASQEVRAKGAGFYQFSGDQETRRKQMEELKKAREETEKTRQGMDAVDLAPGEVEGMGVEVVATGSKRSRAMEKRKRELEDRRKLLDAKRRKKDPTLEELKPPSLPALSPSTTPRTMPTPDPLASLEARAISGKVLTKSEPTPADDFLAALERDILKGPR</sequence>
<feature type="compositionally biased region" description="Acidic residues" evidence="2">
    <location>
        <begin position="152"/>
        <end position="162"/>
    </location>
</feature>
<dbReference type="Pfam" id="PF13300">
    <property type="entry name" value="DUF4078"/>
    <property type="match status" value="1"/>
</dbReference>
<protein>
    <recommendedName>
        <fullName evidence="5">Coiled-coil domain-containing protein 174</fullName>
    </recommendedName>
</protein>
<name>A0A4S4N6J5_9APHY</name>
<dbReference type="PANTHER" id="PTHR15885:SF1">
    <property type="entry name" value="COILED-COIL DOMAIN-CONTAINING PROTEIN 174"/>
    <property type="match status" value="1"/>
</dbReference>
<evidence type="ECO:0000256" key="1">
    <source>
        <dbReference type="ARBA" id="ARBA00023054"/>
    </source>
</evidence>
<proteinExistence type="predicted"/>
<comment type="caution">
    <text evidence="3">The sequence shown here is derived from an EMBL/GenBank/DDBJ whole genome shotgun (WGS) entry which is preliminary data.</text>
</comment>
<feature type="region of interest" description="Disordered" evidence="2">
    <location>
        <begin position="1"/>
        <end position="20"/>
    </location>
</feature>
<evidence type="ECO:0008006" key="5">
    <source>
        <dbReference type="Google" id="ProtNLM"/>
    </source>
</evidence>
<feature type="region of interest" description="Disordered" evidence="2">
    <location>
        <begin position="36"/>
        <end position="74"/>
    </location>
</feature>
<feature type="region of interest" description="Disordered" evidence="2">
    <location>
        <begin position="129"/>
        <end position="191"/>
    </location>
</feature>
<dbReference type="OrthoDB" id="333551at2759"/>
<keyword evidence="1" id="KW-0175">Coiled coil</keyword>
<accession>A0A4S4N6J5</accession>
<dbReference type="PANTHER" id="PTHR15885">
    <property type="entry name" value="COILED-COIL DOMAIN-CONTAINING PROTEIN 174"/>
    <property type="match status" value="1"/>
</dbReference>
<organism evidence="3 4">
    <name type="scientific">Antrodiella citrinella</name>
    <dbReference type="NCBI Taxonomy" id="2447956"/>
    <lineage>
        <taxon>Eukaryota</taxon>
        <taxon>Fungi</taxon>
        <taxon>Dikarya</taxon>
        <taxon>Basidiomycota</taxon>
        <taxon>Agaricomycotina</taxon>
        <taxon>Agaricomycetes</taxon>
        <taxon>Polyporales</taxon>
        <taxon>Steccherinaceae</taxon>
        <taxon>Antrodiella</taxon>
    </lineage>
</organism>
<feature type="compositionally biased region" description="Low complexity" evidence="2">
    <location>
        <begin position="285"/>
        <end position="295"/>
    </location>
</feature>
<gene>
    <name evidence="3" type="ORF">EUX98_g2744</name>
</gene>
<feature type="compositionally biased region" description="Basic and acidic residues" evidence="2">
    <location>
        <begin position="253"/>
        <end position="275"/>
    </location>
</feature>
<evidence type="ECO:0000313" key="4">
    <source>
        <dbReference type="Proteomes" id="UP000308730"/>
    </source>
</evidence>
<dbReference type="EMBL" id="SGPM01000047">
    <property type="protein sequence ID" value="THH31450.1"/>
    <property type="molecule type" value="Genomic_DNA"/>
</dbReference>
<evidence type="ECO:0000256" key="2">
    <source>
        <dbReference type="SAM" id="MobiDB-lite"/>
    </source>
</evidence>